<dbReference type="SUPFAM" id="SSF103473">
    <property type="entry name" value="MFS general substrate transporter"/>
    <property type="match status" value="1"/>
</dbReference>
<evidence type="ECO:0000256" key="7">
    <source>
        <dbReference type="SAM" id="Phobius"/>
    </source>
</evidence>
<dbReference type="InterPro" id="IPR036259">
    <property type="entry name" value="MFS_trans_sf"/>
</dbReference>
<dbReference type="Gene3D" id="1.20.1250.20">
    <property type="entry name" value="MFS general substrate transporter like domains"/>
    <property type="match status" value="1"/>
</dbReference>
<feature type="transmembrane region" description="Helical" evidence="7">
    <location>
        <begin position="37"/>
        <end position="57"/>
    </location>
</feature>
<organism evidence="9 10">
    <name type="scientific">Phialophora macrospora</name>
    <dbReference type="NCBI Taxonomy" id="1851006"/>
    <lineage>
        <taxon>Eukaryota</taxon>
        <taxon>Fungi</taxon>
        <taxon>Dikarya</taxon>
        <taxon>Ascomycota</taxon>
        <taxon>Pezizomycotina</taxon>
        <taxon>Eurotiomycetes</taxon>
        <taxon>Chaetothyriomycetidae</taxon>
        <taxon>Chaetothyriales</taxon>
        <taxon>Herpotrichiellaceae</taxon>
        <taxon>Phialophora</taxon>
    </lineage>
</organism>
<protein>
    <recommendedName>
        <fullName evidence="8">Major facilitator superfamily (MFS) profile domain-containing protein</fullName>
    </recommendedName>
</protein>
<dbReference type="PROSITE" id="PS00217">
    <property type="entry name" value="SUGAR_TRANSPORT_2"/>
    <property type="match status" value="1"/>
</dbReference>
<feature type="transmembrane region" description="Helical" evidence="7">
    <location>
        <begin position="373"/>
        <end position="394"/>
    </location>
</feature>
<keyword evidence="4 7" id="KW-1133">Transmembrane helix</keyword>
<feature type="transmembrane region" description="Helical" evidence="7">
    <location>
        <begin position="156"/>
        <end position="173"/>
    </location>
</feature>
<dbReference type="InterPro" id="IPR005829">
    <property type="entry name" value="Sugar_transporter_CS"/>
</dbReference>
<comment type="subcellular location">
    <subcellularLocation>
        <location evidence="1">Membrane</location>
        <topology evidence="1">Multi-pass membrane protein</topology>
    </subcellularLocation>
</comment>
<feature type="transmembrane region" description="Helical" evidence="7">
    <location>
        <begin position="214"/>
        <end position="237"/>
    </location>
</feature>
<dbReference type="InterPro" id="IPR020846">
    <property type="entry name" value="MFS_dom"/>
</dbReference>
<accession>A0A0D2G3B8</accession>
<gene>
    <name evidence="9" type="ORF">PV04_01456</name>
</gene>
<dbReference type="HOGENOM" id="CLU_001265_30_1_1"/>
<name>A0A0D2G3B8_9EURO</name>
<dbReference type="InterPro" id="IPR050360">
    <property type="entry name" value="MFS_Sugar_Transporters"/>
</dbReference>
<dbReference type="Proteomes" id="UP000054266">
    <property type="component" value="Unassembled WGS sequence"/>
</dbReference>
<evidence type="ECO:0000313" key="9">
    <source>
        <dbReference type="EMBL" id="KIW73325.1"/>
    </source>
</evidence>
<evidence type="ECO:0000256" key="5">
    <source>
        <dbReference type="ARBA" id="ARBA00023136"/>
    </source>
</evidence>
<sequence>MADVKTDMAPTAETKEYSVEDALPPSAPSSQKATKQMIFISLYVSLAGWIFNFDLGYGGTVLQMAPYRKSFGRCAPRTNPETGITAVVCAQTALQQGLVSLTLLFVALGGALSGITGTYLGRRGTMQVGALFAAIGAGGMLGTAGNFTAYLVCKCIGGVGLGHIIAAAVVYGAECTIASKRGMLLALYNVGLGFGNAAAAAVCWGSSSYTHSNLAWQIPIICQIPLSFILGFGAWCFPESPRWLLTKGREEAAKRSFAWFYAKPADHPDVLLQVQDVQRHIDMERLYGSTTSWTEIFRGGNFRRTCVSALIMIGLAVTGSKFVGPYGAIFLAKVGIKNVFLNNFLAAACTMVGTIPGPLIVEYGGRRFSMLSGYTTMTICMLVIAVVGSTLGQASNAAKVVLLVFLFLWAFLFGMFIGTSVWIAAPEQHNIRLRTYGQASTTTVYQIFGFAASFYGPYMLSVDYGNMSLNVGYFYAGVTFAMLVLTFLFVPETARLTLEQIDEYFFSGRPAWKTSTSRNKMIAKGEIVDHSIAHEYPAGKLDQ</sequence>
<feature type="transmembrane region" description="Helical" evidence="7">
    <location>
        <begin position="472"/>
        <end position="490"/>
    </location>
</feature>
<evidence type="ECO:0000256" key="4">
    <source>
        <dbReference type="ARBA" id="ARBA00022989"/>
    </source>
</evidence>
<dbReference type="GO" id="GO:0016020">
    <property type="term" value="C:membrane"/>
    <property type="evidence" value="ECO:0007669"/>
    <property type="project" value="UniProtKB-SubCell"/>
</dbReference>
<comment type="similarity">
    <text evidence="2">Belongs to the major facilitator superfamily. Sugar transporter (TC 2.A.1.1) family.</text>
</comment>
<feature type="transmembrane region" description="Helical" evidence="7">
    <location>
        <begin position="185"/>
        <end position="208"/>
    </location>
</feature>
<dbReference type="AlphaFoldDB" id="A0A0D2G3B8"/>
<feature type="transmembrane region" description="Helical" evidence="7">
    <location>
        <begin position="128"/>
        <end position="150"/>
    </location>
</feature>
<proteinExistence type="inferred from homology"/>
<dbReference type="PANTHER" id="PTHR48022">
    <property type="entry name" value="PLASTIDIC GLUCOSE TRANSPORTER 4"/>
    <property type="match status" value="1"/>
</dbReference>
<dbReference type="PANTHER" id="PTHR48022:SF2">
    <property type="entry name" value="PLASTIDIC GLUCOSE TRANSPORTER 4"/>
    <property type="match status" value="1"/>
</dbReference>
<feature type="transmembrane region" description="Helical" evidence="7">
    <location>
        <begin position="400"/>
        <end position="423"/>
    </location>
</feature>
<keyword evidence="10" id="KW-1185">Reference proteome</keyword>
<evidence type="ECO:0000256" key="3">
    <source>
        <dbReference type="ARBA" id="ARBA00022692"/>
    </source>
</evidence>
<evidence type="ECO:0000259" key="8">
    <source>
        <dbReference type="PROSITE" id="PS50850"/>
    </source>
</evidence>
<dbReference type="InterPro" id="IPR005828">
    <property type="entry name" value="MFS_sugar_transport-like"/>
</dbReference>
<feature type="transmembrane region" description="Helical" evidence="7">
    <location>
        <begin position="344"/>
        <end position="361"/>
    </location>
</feature>
<evidence type="ECO:0000256" key="6">
    <source>
        <dbReference type="SAM" id="MobiDB-lite"/>
    </source>
</evidence>
<feature type="transmembrane region" description="Helical" evidence="7">
    <location>
        <begin position="307"/>
        <end position="332"/>
    </location>
</feature>
<keyword evidence="5 7" id="KW-0472">Membrane</keyword>
<dbReference type="Pfam" id="PF00083">
    <property type="entry name" value="Sugar_tr"/>
    <property type="match status" value="1"/>
</dbReference>
<dbReference type="EMBL" id="KN846956">
    <property type="protein sequence ID" value="KIW73325.1"/>
    <property type="molecule type" value="Genomic_DNA"/>
</dbReference>
<reference evidence="9 10" key="1">
    <citation type="submission" date="2015-01" db="EMBL/GenBank/DDBJ databases">
        <title>The Genome Sequence of Capronia semiimmersa CBS27337.</title>
        <authorList>
            <consortium name="The Broad Institute Genomics Platform"/>
            <person name="Cuomo C."/>
            <person name="de Hoog S."/>
            <person name="Gorbushina A."/>
            <person name="Stielow B."/>
            <person name="Teixiera M."/>
            <person name="Abouelleil A."/>
            <person name="Chapman S.B."/>
            <person name="Priest M."/>
            <person name="Young S.K."/>
            <person name="Wortman J."/>
            <person name="Nusbaum C."/>
            <person name="Birren B."/>
        </authorList>
    </citation>
    <scope>NUCLEOTIDE SEQUENCE [LARGE SCALE GENOMIC DNA]</scope>
    <source>
        <strain evidence="9 10">CBS 27337</strain>
    </source>
</reference>
<evidence type="ECO:0000256" key="2">
    <source>
        <dbReference type="ARBA" id="ARBA00010992"/>
    </source>
</evidence>
<evidence type="ECO:0000256" key="1">
    <source>
        <dbReference type="ARBA" id="ARBA00004141"/>
    </source>
</evidence>
<keyword evidence="3 7" id="KW-0812">Transmembrane</keyword>
<dbReference type="GO" id="GO:0005351">
    <property type="term" value="F:carbohydrate:proton symporter activity"/>
    <property type="evidence" value="ECO:0007669"/>
    <property type="project" value="TreeGrafter"/>
</dbReference>
<feature type="transmembrane region" description="Helical" evidence="7">
    <location>
        <begin position="101"/>
        <end position="121"/>
    </location>
</feature>
<feature type="region of interest" description="Disordered" evidence="6">
    <location>
        <begin position="1"/>
        <end position="29"/>
    </location>
</feature>
<dbReference type="PROSITE" id="PS50850">
    <property type="entry name" value="MFS"/>
    <property type="match status" value="1"/>
</dbReference>
<feature type="domain" description="Major facilitator superfamily (MFS) profile" evidence="8">
    <location>
        <begin position="40"/>
        <end position="494"/>
    </location>
</feature>
<feature type="transmembrane region" description="Helical" evidence="7">
    <location>
        <begin position="443"/>
        <end position="460"/>
    </location>
</feature>
<evidence type="ECO:0000313" key="10">
    <source>
        <dbReference type="Proteomes" id="UP000054266"/>
    </source>
</evidence>